<keyword evidence="1" id="KW-0732">Signal</keyword>
<dbReference type="InParanoid" id="A0A1X7VQP9"/>
<dbReference type="InterPro" id="IPR036179">
    <property type="entry name" value="Ig-like_dom_sf"/>
</dbReference>
<protein>
    <recommendedName>
        <fullName evidence="2">Ig-like domain-containing protein</fullName>
    </recommendedName>
</protein>
<accession>A0A1X7VQP9</accession>
<sequence length="287" mass="32650">MEPKSCLIFVIVLCAVTAVSCSKNKREEWQLLIPDGKITSSPSDSAVKIGEKLTVFCTYPSYILPHMQKKPRICHDEFKNGRKKTIPPPKVGLYIRPVNSNITLSCALHEKTNPPSKVTFSTTVKETSNVDWLPEHRLIKVHNATIHNSGYYNCTASNDYGSVTLSYILDIGYPINETVQGSLSYSPGIFTTNYTYLTPHDKSIPYYFMYLLYTYPGDAFYSVAIEKKYYNTALPPTESFNLTLTTTAKYYFTAQAVANKYTKNCFHWFVSVFFTINEENDIVYMPI</sequence>
<evidence type="ECO:0000313" key="3">
    <source>
        <dbReference type="EnsemblMetazoa" id="Aqu2.1.42676_001"/>
    </source>
</evidence>
<dbReference type="InterPro" id="IPR007110">
    <property type="entry name" value="Ig-like_dom"/>
</dbReference>
<dbReference type="SUPFAM" id="SSF48726">
    <property type="entry name" value="Immunoglobulin"/>
    <property type="match status" value="1"/>
</dbReference>
<feature type="domain" description="Ig-like" evidence="2">
    <location>
        <begin position="89"/>
        <end position="166"/>
    </location>
</feature>
<organism evidence="3">
    <name type="scientific">Amphimedon queenslandica</name>
    <name type="common">Sponge</name>
    <dbReference type="NCBI Taxonomy" id="400682"/>
    <lineage>
        <taxon>Eukaryota</taxon>
        <taxon>Metazoa</taxon>
        <taxon>Porifera</taxon>
        <taxon>Demospongiae</taxon>
        <taxon>Heteroscleromorpha</taxon>
        <taxon>Haplosclerida</taxon>
        <taxon>Niphatidae</taxon>
        <taxon>Amphimedon</taxon>
    </lineage>
</organism>
<name>A0A1X7VQP9_AMPQE</name>
<dbReference type="PROSITE" id="PS50835">
    <property type="entry name" value="IG_LIKE"/>
    <property type="match status" value="1"/>
</dbReference>
<proteinExistence type="predicted"/>
<dbReference type="PROSITE" id="PS51257">
    <property type="entry name" value="PROKAR_LIPOPROTEIN"/>
    <property type="match status" value="1"/>
</dbReference>
<dbReference type="EnsemblMetazoa" id="Aqu2.1.42676_001">
    <property type="protein sequence ID" value="Aqu2.1.42676_001"/>
    <property type="gene ID" value="Aqu2.1.42676"/>
</dbReference>
<feature type="chain" id="PRO_5013253967" description="Ig-like domain-containing protein" evidence="1">
    <location>
        <begin position="22"/>
        <end position="287"/>
    </location>
</feature>
<dbReference type="Gene3D" id="2.60.40.10">
    <property type="entry name" value="Immunoglobulins"/>
    <property type="match status" value="1"/>
</dbReference>
<dbReference type="Pfam" id="PF13895">
    <property type="entry name" value="Ig_2"/>
    <property type="match status" value="1"/>
</dbReference>
<evidence type="ECO:0000256" key="1">
    <source>
        <dbReference type="SAM" id="SignalP"/>
    </source>
</evidence>
<dbReference type="AlphaFoldDB" id="A0A1X7VQP9"/>
<evidence type="ECO:0000259" key="2">
    <source>
        <dbReference type="PROSITE" id="PS50835"/>
    </source>
</evidence>
<dbReference type="InterPro" id="IPR013783">
    <property type="entry name" value="Ig-like_fold"/>
</dbReference>
<reference evidence="3" key="1">
    <citation type="submission" date="2017-05" db="UniProtKB">
        <authorList>
            <consortium name="EnsemblMetazoa"/>
        </authorList>
    </citation>
    <scope>IDENTIFICATION</scope>
</reference>
<feature type="signal peptide" evidence="1">
    <location>
        <begin position="1"/>
        <end position="21"/>
    </location>
</feature>